<keyword evidence="10" id="KW-0418">Kinase</keyword>
<dbReference type="GO" id="GO:0005524">
    <property type="term" value="F:ATP binding"/>
    <property type="evidence" value="ECO:0007669"/>
    <property type="project" value="UniProtKB-KW"/>
</dbReference>
<accession>A0AAX2IGK5</accession>
<sequence length="627" mass="72421">MKNILVFLFLTLSLLSYSQDNYVHSITKKQQFLNLSGKPLTDKFTNMKSVKVVYDYGAKKIYFFNSTRYTYHYDFCVQVLGFSQEIGEFNKESYNPTNKRAYLLANINYLEDSDDWVMELAASDEMNAGLINFFFNEVNKNVFFKDKLKFYLNSPHVIGLNSKKALKIPTVFSDFIFKRITEQSIENTSSIGILKKYDLQKKEDFNPKSDEIIIINTTPEFIPTVRGIIITELQTPLSHLVLLAKNRNIPVYVDTKVWEKQSVNNLLGKKVELITKENSYSLKASQKPIPVKKAVKEIILKRDLSVTDLVDLETVTPLNIVNSIGSKATNLGLLKQIQKELKSYKTPEYAFAIPFYYFDQHIKDNHFQDKINALYAIPKDSVKLLEKELKAFRKTVKNSKVNPELLKKIEEKLNAQNDFKNFRFRSSTNAEDMEGFNGAGLYDSKTAIIGDTEKTVEKAILEVWSSFWNFRAFQERDLFGINHESCAMGVLVHRSFPDEKANGVLVTRNLYRDRYAGITVNVQLGEESVVKPEPGVTCDEFYCHNFNGFGSFVVDYRSTSSLNSGKPILTETEIKKLFDISPVLERKLYLLWQKRKMAKRSYPLDIEFKYLGDEKQLYIKQARAYMD</sequence>
<feature type="chain" id="PRO_5043791349" description="Phosphoenolpyruvate synthase" evidence="15">
    <location>
        <begin position="19"/>
        <end position="627"/>
    </location>
</feature>
<evidence type="ECO:0000256" key="11">
    <source>
        <dbReference type="ARBA" id="ARBA00022840"/>
    </source>
</evidence>
<dbReference type="PANTHER" id="PTHR43030:SF1">
    <property type="entry name" value="PHOSPHOENOLPYRUVATE SYNTHASE"/>
    <property type="match status" value="1"/>
</dbReference>
<comment type="pathway">
    <text evidence="3">Carbohydrate biosynthesis; gluconeogenesis.</text>
</comment>
<dbReference type="InterPro" id="IPR006319">
    <property type="entry name" value="PEP_synth"/>
</dbReference>
<evidence type="ECO:0000313" key="18">
    <source>
        <dbReference type="EMBL" id="SQA87577.1"/>
    </source>
</evidence>
<protein>
    <recommendedName>
        <fullName evidence="6">Phosphoenolpyruvate synthase</fullName>
        <ecNumber evidence="5">2.7.9.2</ecNumber>
    </recommendedName>
    <alternativeName>
        <fullName evidence="13">Pyruvate, water dikinase</fullName>
    </alternativeName>
</protein>
<feature type="signal peptide" evidence="15">
    <location>
        <begin position="1"/>
        <end position="18"/>
    </location>
</feature>
<keyword evidence="9" id="KW-0547">Nucleotide-binding</keyword>
<keyword evidence="17" id="KW-0670">Pyruvate</keyword>
<keyword evidence="15" id="KW-0732">Signal</keyword>
<keyword evidence="19" id="KW-1185">Reference proteome</keyword>
<evidence type="ECO:0000256" key="7">
    <source>
        <dbReference type="ARBA" id="ARBA00022679"/>
    </source>
</evidence>
<evidence type="ECO:0000256" key="3">
    <source>
        <dbReference type="ARBA" id="ARBA00004742"/>
    </source>
</evidence>
<dbReference type="Proteomes" id="UP000190669">
    <property type="component" value="Unassembled WGS sequence"/>
</dbReference>
<dbReference type="RefSeq" id="WP_079465790.1">
    <property type="nucleotide sequence ID" value="NZ_CP033934.1"/>
</dbReference>
<keyword evidence="12" id="KW-0460">Magnesium</keyword>
<evidence type="ECO:0000256" key="14">
    <source>
        <dbReference type="ARBA" id="ARBA00047700"/>
    </source>
</evidence>
<evidence type="ECO:0000256" key="1">
    <source>
        <dbReference type="ARBA" id="ARBA00001946"/>
    </source>
</evidence>
<organism evidence="18 20">
    <name type="scientific">Chryseobacterium balustinum</name>
    <dbReference type="NCBI Taxonomy" id="246"/>
    <lineage>
        <taxon>Bacteria</taxon>
        <taxon>Pseudomonadati</taxon>
        <taxon>Bacteroidota</taxon>
        <taxon>Flavobacteriia</taxon>
        <taxon>Flavobacteriales</taxon>
        <taxon>Weeksellaceae</taxon>
        <taxon>Chryseobacterium group</taxon>
        <taxon>Chryseobacterium</taxon>
    </lineage>
</organism>
<comment type="similarity">
    <text evidence="4">Belongs to the PEP-utilizing enzyme family.</text>
</comment>
<dbReference type="Pfam" id="PF01326">
    <property type="entry name" value="PPDK_N"/>
    <property type="match status" value="1"/>
</dbReference>
<gene>
    <name evidence="18" type="primary">ppsA</name>
    <name evidence="18" type="ORF">NCTC11212_00444</name>
    <name evidence="17" type="ORF">SAMN05421800_111117</name>
</gene>
<evidence type="ECO:0000256" key="4">
    <source>
        <dbReference type="ARBA" id="ARBA00007837"/>
    </source>
</evidence>
<evidence type="ECO:0000313" key="19">
    <source>
        <dbReference type="Proteomes" id="UP000190669"/>
    </source>
</evidence>
<keyword evidence="8" id="KW-0479">Metal-binding</keyword>
<proteinExistence type="inferred from homology"/>
<dbReference type="EMBL" id="UAVR01000003">
    <property type="protein sequence ID" value="SQA87577.1"/>
    <property type="molecule type" value="Genomic_DNA"/>
</dbReference>
<dbReference type="GO" id="GO:0008986">
    <property type="term" value="F:pyruvate, water dikinase activity"/>
    <property type="evidence" value="ECO:0007669"/>
    <property type="project" value="UniProtKB-EC"/>
</dbReference>
<dbReference type="SUPFAM" id="SSF56059">
    <property type="entry name" value="Glutathione synthetase ATP-binding domain-like"/>
    <property type="match status" value="1"/>
</dbReference>
<evidence type="ECO:0000256" key="12">
    <source>
        <dbReference type="ARBA" id="ARBA00022842"/>
    </source>
</evidence>
<dbReference type="PANTHER" id="PTHR43030">
    <property type="entry name" value="PHOSPHOENOLPYRUVATE SYNTHASE"/>
    <property type="match status" value="1"/>
</dbReference>
<dbReference type="EC" id="2.7.9.2" evidence="5"/>
<evidence type="ECO:0000313" key="20">
    <source>
        <dbReference type="Proteomes" id="UP000251937"/>
    </source>
</evidence>
<evidence type="ECO:0000256" key="15">
    <source>
        <dbReference type="SAM" id="SignalP"/>
    </source>
</evidence>
<comment type="cofactor">
    <cofactor evidence="1">
        <name>Mg(2+)</name>
        <dbReference type="ChEBI" id="CHEBI:18420"/>
    </cofactor>
</comment>
<dbReference type="InterPro" id="IPR013815">
    <property type="entry name" value="ATP_grasp_subdomain_1"/>
</dbReference>
<reference evidence="18 20" key="2">
    <citation type="submission" date="2018-06" db="EMBL/GenBank/DDBJ databases">
        <authorList>
            <consortium name="Pathogen Informatics"/>
            <person name="Doyle S."/>
        </authorList>
    </citation>
    <scope>NUCLEOTIDE SEQUENCE [LARGE SCALE GENOMIC DNA]</scope>
    <source>
        <strain evidence="18 20">NCTC11212</strain>
    </source>
</reference>
<comment type="catalytic activity">
    <reaction evidence="14">
        <text>pyruvate + ATP + H2O = phosphoenolpyruvate + AMP + phosphate + 2 H(+)</text>
        <dbReference type="Rhea" id="RHEA:11364"/>
        <dbReference type="ChEBI" id="CHEBI:15361"/>
        <dbReference type="ChEBI" id="CHEBI:15377"/>
        <dbReference type="ChEBI" id="CHEBI:15378"/>
        <dbReference type="ChEBI" id="CHEBI:30616"/>
        <dbReference type="ChEBI" id="CHEBI:43474"/>
        <dbReference type="ChEBI" id="CHEBI:58702"/>
        <dbReference type="ChEBI" id="CHEBI:456215"/>
        <dbReference type="EC" id="2.7.9.2"/>
    </reaction>
</comment>
<name>A0AAX2IGK5_9FLAO</name>
<keyword evidence="7 18" id="KW-0808">Transferase</keyword>
<dbReference type="KEGG" id="cbp:EB354_05980"/>
<dbReference type="AlphaFoldDB" id="A0AAX2IGK5"/>
<evidence type="ECO:0000256" key="9">
    <source>
        <dbReference type="ARBA" id="ARBA00022741"/>
    </source>
</evidence>
<dbReference type="EMBL" id="FUZE01000011">
    <property type="protein sequence ID" value="SKB87234.1"/>
    <property type="molecule type" value="Genomic_DNA"/>
</dbReference>
<evidence type="ECO:0000256" key="13">
    <source>
        <dbReference type="ARBA" id="ARBA00033470"/>
    </source>
</evidence>
<dbReference type="Proteomes" id="UP000251937">
    <property type="component" value="Unassembled WGS sequence"/>
</dbReference>
<comment type="caution">
    <text evidence="18">The sequence shown here is derived from an EMBL/GenBank/DDBJ whole genome shotgun (WGS) entry which is preliminary data.</text>
</comment>
<dbReference type="GO" id="GO:0046872">
    <property type="term" value="F:metal ion binding"/>
    <property type="evidence" value="ECO:0007669"/>
    <property type="project" value="UniProtKB-KW"/>
</dbReference>
<keyword evidence="11" id="KW-0067">ATP-binding</keyword>
<evidence type="ECO:0000313" key="17">
    <source>
        <dbReference type="EMBL" id="SKB87234.1"/>
    </source>
</evidence>
<evidence type="ECO:0000256" key="8">
    <source>
        <dbReference type="ARBA" id="ARBA00022723"/>
    </source>
</evidence>
<evidence type="ECO:0000256" key="10">
    <source>
        <dbReference type="ARBA" id="ARBA00022777"/>
    </source>
</evidence>
<evidence type="ECO:0000259" key="16">
    <source>
        <dbReference type="Pfam" id="PF01326"/>
    </source>
</evidence>
<feature type="domain" description="Pyruvate phosphate dikinase AMP/ATP-binding" evidence="16">
    <location>
        <begin position="322"/>
        <end position="623"/>
    </location>
</feature>
<dbReference type="InterPro" id="IPR002192">
    <property type="entry name" value="PPDK_AMP/ATP-bd"/>
</dbReference>
<reference evidence="17 19" key="1">
    <citation type="submission" date="2017-02" db="EMBL/GenBank/DDBJ databases">
        <authorList>
            <person name="Varghese N."/>
            <person name="Submissions S."/>
        </authorList>
    </citation>
    <scope>NUCLEOTIDE SEQUENCE [LARGE SCALE GENOMIC DNA]</scope>
    <source>
        <strain evidence="17 19">DSM 16775</strain>
    </source>
</reference>
<comment type="function">
    <text evidence="2">Catalyzes the phosphorylation of pyruvate to phosphoenolpyruvate.</text>
</comment>
<evidence type="ECO:0000256" key="6">
    <source>
        <dbReference type="ARBA" id="ARBA00021623"/>
    </source>
</evidence>
<dbReference type="Gene3D" id="3.30.1490.20">
    <property type="entry name" value="ATP-grasp fold, A domain"/>
    <property type="match status" value="1"/>
</dbReference>
<evidence type="ECO:0000256" key="5">
    <source>
        <dbReference type="ARBA" id="ARBA00011996"/>
    </source>
</evidence>
<evidence type="ECO:0000256" key="2">
    <source>
        <dbReference type="ARBA" id="ARBA00002988"/>
    </source>
</evidence>